<dbReference type="PANTHER" id="PTHR43489">
    <property type="entry name" value="ISOMERASE"/>
    <property type="match status" value="1"/>
</dbReference>
<dbReference type="Gene3D" id="3.20.20.150">
    <property type="entry name" value="Divalent-metal-dependent TIM barrel enzymes"/>
    <property type="match status" value="1"/>
</dbReference>
<dbReference type="InterPro" id="IPR013022">
    <property type="entry name" value="Xyl_isomerase-like_TIM-brl"/>
</dbReference>
<dbReference type="NCBIfam" id="TIGR00542">
    <property type="entry name" value="hxl6Piso_put"/>
    <property type="match status" value="1"/>
</dbReference>
<evidence type="ECO:0000313" key="4">
    <source>
        <dbReference type="EMBL" id="HIY93883.1"/>
    </source>
</evidence>
<proteinExistence type="predicted"/>
<reference evidence="4" key="2">
    <citation type="submission" date="2021-04" db="EMBL/GenBank/DDBJ databases">
        <authorList>
            <person name="Gilroy R."/>
        </authorList>
    </citation>
    <scope>NUCLEOTIDE SEQUENCE</scope>
    <source>
        <strain evidence="4">3204</strain>
    </source>
</reference>
<dbReference type="InterPro" id="IPR036237">
    <property type="entry name" value="Xyl_isomerase-like_sf"/>
</dbReference>
<dbReference type="PANTHER" id="PTHR43489:SF1">
    <property type="entry name" value="L-RIBULOSE-5-PHOSPHATE 3-EPIMERASE SGBU-RELATED"/>
    <property type="match status" value="1"/>
</dbReference>
<dbReference type="Pfam" id="PF01261">
    <property type="entry name" value="AP_endonuc_2"/>
    <property type="match status" value="1"/>
</dbReference>
<protein>
    <recommendedName>
        <fullName evidence="2">L-ribulose-5-phosphate 3-epimerase</fullName>
    </recommendedName>
</protein>
<name>A0A9D1ZR01_9LACO</name>
<dbReference type="NCBIfam" id="NF009688">
    <property type="entry name" value="PRK13209.1"/>
    <property type="match status" value="1"/>
</dbReference>
<sequence length="293" mass="33800">MNSLGIYEKALPKDLNWHDRLALVHELGFNFLELSIDESDERLARLDWTKEQREEVRNAIWDTGTRIHTIMLSGHRRFPLGSYDEKTRKQSLEMLYKAVDLAVDLGVRNIQMAGYDIYYDKKSVTSREYFVENLKKCVAYAASHEVMLDIEIMDDPFLNSIEKVVHMKKEIHSPWLQAYPDLGNISAWPENDIGTDLENNIDSIAAIHLKDTLPVTKDFPGQFKNVPFGKGTVDFKGCLKELKRLNYNGAYTIEMWSETSDDPIEQVKEAKKFFDNIFAEVGVEQEAIKCLNL</sequence>
<reference evidence="4" key="1">
    <citation type="journal article" date="2021" name="PeerJ">
        <title>Extensive microbial diversity within the chicken gut microbiome revealed by metagenomics and culture.</title>
        <authorList>
            <person name="Gilroy R."/>
            <person name="Ravi A."/>
            <person name="Getino M."/>
            <person name="Pursley I."/>
            <person name="Horton D.L."/>
            <person name="Alikhan N.F."/>
            <person name="Baker D."/>
            <person name="Gharbi K."/>
            <person name="Hall N."/>
            <person name="Watson M."/>
            <person name="Adriaenssens E.M."/>
            <person name="Foster-Nyarko E."/>
            <person name="Jarju S."/>
            <person name="Secka A."/>
            <person name="Antonio M."/>
            <person name="Oren A."/>
            <person name="Chaudhuri R.R."/>
            <person name="La Ragione R."/>
            <person name="Hildebrand F."/>
            <person name="Pallen M.J."/>
        </authorList>
    </citation>
    <scope>NUCLEOTIDE SEQUENCE</scope>
    <source>
        <strain evidence="4">3204</strain>
    </source>
</reference>
<dbReference type="AlphaFoldDB" id="A0A9D1ZR01"/>
<dbReference type="GO" id="GO:0016861">
    <property type="term" value="F:intramolecular oxidoreductase activity, interconverting aldoses and ketoses"/>
    <property type="evidence" value="ECO:0007669"/>
    <property type="project" value="InterPro"/>
</dbReference>
<dbReference type="GO" id="GO:0019852">
    <property type="term" value="P:L-ascorbic acid metabolic process"/>
    <property type="evidence" value="ECO:0007669"/>
    <property type="project" value="TreeGrafter"/>
</dbReference>
<dbReference type="NCBIfam" id="NF009689">
    <property type="entry name" value="PRK13210.1"/>
    <property type="match status" value="1"/>
</dbReference>
<dbReference type="InterPro" id="IPR050417">
    <property type="entry name" value="Sugar_Epim/Isomerase"/>
</dbReference>
<evidence type="ECO:0000259" key="3">
    <source>
        <dbReference type="Pfam" id="PF01261"/>
    </source>
</evidence>
<dbReference type="InterPro" id="IPR004560">
    <property type="entry name" value="L-Ru-5P_3-Epase"/>
</dbReference>
<evidence type="ECO:0000256" key="1">
    <source>
        <dbReference type="ARBA" id="ARBA00023235"/>
    </source>
</evidence>
<comment type="caution">
    <text evidence="4">The sequence shown here is derived from an EMBL/GenBank/DDBJ whole genome shotgun (WGS) entry which is preliminary data.</text>
</comment>
<dbReference type="GO" id="GO:0034015">
    <property type="term" value="F:L-ribulose-5-phosphate 3-epimerase activity"/>
    <property type="evidence" value="ECO:0007669"/>
    <property type="project" value="TreeGrafter"/>
</dbReference>
<accession>A0A9D1ZR01</accession>
<dbReference type="EMBL" id="DXCM01000097">
    <property type="protein sequence ID" value="HIY93883.1"/>
    <property type="molecule type" value="Genomic_DNA"/>
</dbReference>
<gene>
    <name evidence="4" type="ORF">H9820_13200</name>
</gene>
<feature type="domain" description="Xylose isomerase-like TIM barrel" evidence="3">
    <location>
        <begin position="21"/>
        <end position="276"/>
    </location>
</feature>
<organism evidence="4 5">
    <name type="scientific">Candidatus Companilactobacillus pullicola</name>
    <dbReference type="NCBI Taxonomy" id="2838523"/>
    <lineage>
        <taxon>Bacteria</taxon>
        <taxon>Bacillati</taxon>
        <taxon>Bacillota</taxon>
        <taxon>Bacilli</taxon>
        <taxon>Lactobacillales</taxon>
        <taxon>Lactobacillaceae</taxon>
        <taxon>Companilactobacillus</taxon>
    </lineage>
</organism>
<evidence type="ECO:0000313" key="5">
    <source>
        <dbReference type="Proteomes" id="UP000824013"/>
    </source>
</evidence>
<dbReference type="SUPFAM" id="SSF51658">
    <property type="entry name" value="Xylose isomerase-like"/>
    <property type="match status" value="1"/>
</dbReference>
<dbReference type="Proteomes" id="UP000824013">
    <property type="component" value="Unassembled WGS sequence"/>
</dbReference>
<keyword evidence="1" id="KW-0413">Isomerase</keyword>
<evidence type="ECO:0000256" key="2">
    <source>
        <dbReference type="NCBIfam" id="TIGR00542"/>
    </source>
</evidence>